<comment type="subunit">
    <text evidence="7">Monomer.</text>
</comment>
<comment type="similarity">
    <text evidence="7">Belongs to the shikimate kinase family.</text>
</comment>
<sequence length="161" mass="18236">MIFLIGFMGSGKTTVAQQLSEKLALPLLEMDEEIERQEGTSIKDIFSRKGEGYFRQKETELLQSIKADSVVSTGGGVVEREDNREALHMGKVIYLQASWETIDSRLSNDTTRPLWKGNEQDKKEKFQGRLALYERAADLVVNVDDKSPEVITDEIIRRLNG</sequence>
<keyword evidence="7" id="KW-0460">Magnesium</keyword>
<gene>
    <name evidence="7" type="primary">aroK</name>
    <name evidence="8" type="ORF">E4663_04810</name>
</gene>
<feature type="binding site" evidence="7">
    <location>
        <begin position="9"/>
        <end position="14"/>
    </location>
    <ligand>
        <name>ATP</name>
        <dbReference type="ChEBI" id="CHEBI:30616"/>
    </ligand>
</feature>
<proteinExistence type="inferred from homology"/>
<dbReference type="SUPFAM" id="SSF52540">
    <property type="entry name" value="P-loop containing nucleoside triphosphate hydrolases"/>
    <property type="match status" value="1"/>
</dbReference>
<dbReference type="InterPro" id="IPR027417">
    <property type="entry name" value="P-loop_NTPase"/>
</dbReference>
<comment type="catalytic activity">
    <reaction evidence="7">
        <text>shikimate + ATP = 3-phosphoshikimate + ADP + H(+)</text>
        <dbReference type="Rhea" id="RHEA:13121"/>
        <dbReference type="ChEBI" id="CHEBI:15378"/>
        <dbReference type="ChEBI" id="CHEBI:30616"/>
        <dbReference type="ChEBI" id="CHEBI:36208"/>
        <dbReference type="ChEBI" id="CHEBI:145989"/>
        <dbReference type="ChEBI" id="CHEBI:456216"/>
        <dbReference type="EC" id="2.7.1.71"/>
    </reaction>
</comment>
<evidence type="ECO:0000256" key="4">
    <source>
        <dbReference type="ARBA" id="ARBA00022777"/>
    </source>
</evidence>
<evidence type="ECO:0000256" key="2">
    <source>
        <dbReference type="ARBA" id="ARBA00022679"/>
    </source>
</evidence>
<dbReference type="STRING" id="192814.GCA_900166575_01361"/>
<comment type="subcellular location">
    <subcellularLocation>
        <location evidence="7">Cytoplasm</location>
    </subcellularLocation>
</comment>
<comment type="cofactor">
    <cofactor evidence="7">
        <name>Mg(2+)</name>
        <dbReference type="ChEBI" id="CHEBI:18420"/>
    </cofactor>
    <text evidence="7">Binds 1 Mg(2+) ion per subunit.</text>
</comment>
<dbReference type="Pfam" id="PF01202">
    <property type="entry name" value="SKI"/>
    <property type="match status" value="1"/>
</dbReference>
<feature type="binding site" evidence="7">
    <location>
        <position position="31"/>
    </location>
    <ligand>
        <name>substrate</name>
    </ligand>
</feature>
<keyword evidence="2 7" id="KW-0808">Transferase</keyword>
<keyword evidence="5 7" id="KW-0067">ATP-binding</keyword>
<dbReference type="PANTHER" id="PTHR21087:SF16">
    <property type="entry name" value="SHIKIMATE KINASE 1, CHLOROPLASTIC"/>
    <property type="match status" value="1"/>
</dbReference>
<dbReference type="Gene3D" id="3.40.50.300">
    <property type="entry name" value="P-loop containing nucleotide triphosphate hydrolases"/>
    <property type="match status" value="1"/>
</dbReference>
<dbReference type="EMBL" id="SRJC01000001">
    <property type="protein sequence ID" value="TGB04319.1"/>
    <property type="molecule type" value="Genomic_DNA"/>
</dbReference>
<dbReference type="GO" id="GO:0004765">
    <property type="term" value="F:shikimate kinase activity"/>
    <property type="evidence" value="ECO:0007669"/>
    <property type="project" value="UniProtKB-UniRule"/>
</dbReference>
<dbReference type="PRINTS" id="PR01100">
    <property type="entry name" value="SHIKIMTKNASE"/>
</dbReference>
<name>A0A4Z0H2Z0_9BACI</name>
<reference evidence="8 9" key="1">
    <citation type="journal article" date="2003" name="Int. J. Syst. Evol. Microbiol.">
        <title>Halobacillus salinus sp. nov., isolated from a salt lake on the coast of the East Sea in Korea.</title>
        <authorList>
            <person name="Yoon J.H."/>
            <person name="Kang K.H."/>
            <person name="Park Y.H."/>
        </authorList>
    </citation>
    <scope>NUCLEOTIDE SEQUENCE [LARGE SCALE GENOMIC DNA]</scope>
    <source>
        <strain evidence="8 9">HSL-3</strain>
    </source>
</reference>
<comment type="caution">
    <text evidence="8">The sequence shown here is derived from an EMBL/GenBank/DDBJ whole genome shotgun (WGS) entry which is preliminary data.</text>
</comment>
<evidence type="ECO:0000256" key="6">
    <source>
        <dbReference type="ARBA" id="ARBA00023141"/>
    </source>
</evidence>
<feature type="binding site" evidence="7">
    <location>
        <position position="129"/>
    </location>
    <ligand>
        <name>substrate</name>
    </ligand>
</feature>
<dbReference type="GO" id="GO:0000287">
    <property type="term" value="F:magnesium ion binding"/>
    <property type="evidence" value="ECO:0007669"/>
    <property type="project" value="UniProtKB-UniRule"/>
</dbReference>
<dbReference type="HAMAP" id="MF_00109">
    <property type="entry name" value="Shikimate_kinase"/>
    <property type="match status" value="1"/>
</dbReference>
<dbReference type="GO" id="GO:0008652">
    <property type="term" value="P:amino acid biosynthetic process"/>
    <property type="evidence" value="ECO:0007669"/>
    <property type="project" value="UniProtKB-KW"/>
</dbReference>
<dbReference type="InterPro" id="IPR000623">
    <property type="entry name" value="Shikimate_kinase/TSH1"/>
</dbReference>
<keyword evidence="6 7" id="KW-0057">Aromatic amino acid biosynthesis</keyword>
<feature type="binding site" evidence="7">
    <location>
        <position position="13"/>
    </location>
    <ligand>
        <name>Mg(2+)</name>
        <dbReference type="ChEBI" id="CHEBI:18420"/>
    </ligand>
</feature>
<dbReference type="PANTHER" id="PTHR21087">
    <property type="entry name" value="SHIKIMATE KINASE"/>
    <property type="match status" value="1"/>
</dbReference>
<dbReference type="EC" id="2.7.1.71" evidence="7"/>
<comment type="pathway">
    <text evidence="7">Metabolic intermediate biosynthesis; chorismate biosynthesis; chorismate from D-erythrose 4-phosphate and phosphoenolpyruvate: step 5/7.</text>
</comment>
<feature type="binding site" evidence="7">
    <location>
        <position position="55"/>
    </location>
    <ligand>
        <name>substrate</name>
    </ligand>
</feature>
<dbReference type="InterPro" id="IPR031322">
    <property type="entry name" value="Shikimate/glucono_kinase"/>
</dbReference>
<dbReference type="GO" id="GO:0005829">
    <property type="term" value="C:cytosol"/>
    <property type="evidence" value="ECO:0007669"/>
    <property type="project" value="TreeGrafter"/>
</dbReference>
<keyword evidence="4 7" id="KW-0418">Kinase</keyword>
<evidence type="ECO:0000256" key="5">
    <source>
        <dbReference type="ARBA" id="ARBA00022840"/>
    </source>
</evidence>
<dbReference type="UniPathway" id="UPA00053">
    <property type="reaction ID" value="UER00088"/>
</dbReference>
<keyword evidence="7" id="KW-0479">Metal-binding</keyword>
<keyword evidence="9" id="KW-1185">Reference proteome</keyword>
<organism evidence="8 9">
    <name type="scientific">Halobacillus salinus</name>
    <dbReference type="NCBI Taxonomy" id="192814"/>
    <lineage>
        <taxon>Bacteria</taxon>
        <taxon>Bacillati</taxon>
        <taxon>Bacillota</taxon>
        <taxon>Bacilli</taxon>
        <taxon>Bacillales</taxon>
        <taxon>Bacillaceae</taxon>
        <taxon>Halobacillus</taxon>
    </lineage>
</organism>
<feature type="binding site" evidence="7">
    <location>
        <position position="112"/>
    </location>
    <ligand>
        <name>ATP</name>
        <dbReference type="ChEBI" id="CHEBI:30616"/>
    </ligand>
</feature>
<dbReference type="Proteomes" id="UP000297982">
    <property type="component" value="Unassembled WGS sequence"/>
</dbReference>
<evidence type="ECO:0000256" key="3">
    <source>
        <dbReference type="ARBA" id="ARBA00022741"/>
    </source>
</evidence>
<evidence type="ECO:0000313" key="8">
    <source>
        <dbReference type="EMBL" id="TGB04319.1"/>
    </source>
</evidence>
<dbReference type="RefSeq" id="WP_135326822.1">
    <property type="nucleotide sequence ID" value="NZ_SRJC01000001.1"/>
</dbReference>
<comment type="function">
    <text evidence="7">Catalyzes the specific phosphorylation of the 3-hydroxyl group of shikimic acid using ATP as a cosubstrate.</text>
</comment>
<evidence type="ECO:0000313" key="9">
    <source>
        <dbReference type="Proteomes" id="UP000297982"/>
    </source>
</evidence>
<keyword evidence="1 7" id="KW-0028">Amino-acid biosynthesis</keyword>
<dbReference type="CDD" id="cd00464">
    <property type="entry name" value="SK"/>
    <property type="match status" value="1"/>
</dbReference>
<dbReference type="AlphaFoldDB" id="A0A4Z0H2Z0"/>
<keyword evidence="3 7" id="KW-0547">Nucleotide-binding</keyword>
<dbReference type="GO" id="GO:0009423">
    <property type="term" value="P:chorismate biosynthetic process"/>
    <property type="evidence" value="ECO:0007669"/>
    <property type="project" value="UniProtKB-UniRule"/>
</dbReference>
<protein>
    <recommendedName>
        <fullName evidence="7">Shikimate kinase</fullName>
        <shortName evidence="7">SK</shortName>
        <ecNumber evidence="7">2.7.1.71</ecNumber>
    </recommendedName>
</protein>
<accession>A0A4Z0H2Z0</accession>
<dbReference type="GO" id="GO:0005524">
    <property type="term" value="F:ATP binding"/>
    <property type="evidence" value="ECO:0007669"/>
    <property type="project" value="UniProtKB-UniRule"/>
</dbReference>
<feature type="binding site" evidence="7">
    <location>
        <position position="75"/>
    </location>
    <ligand>
        <name>substrate</name>
    </ligand>
</feature>
<keyword evidence="7" id="KW-0963">Cytoplasm</keyword>
<comment type="caution">
    <text evidence="7">Lacks conserved residue(s) required for the propagation of feature annotation.</text>
</comment>
<dbReference type="GO" id="GO:0009073">
    <property type="term" value="P:aromatic amino acid family biosynthetic process"/>
    <property type="evidence" value="ECO:0007669"/>
    <property type="project" value="UniProtKB-KW"/>
</dbReference>
<evidence type="ECO:0000256" key="7">
    <source>
        <dbReference type="HAMAP-Rule" id="MF_00109"/>
    </source>
</evidence>
<evidence type="ECO:0000256" key="1">
    <source>
        <dbReference type="ARBA" id="ARBA00022605"/>
    </source>
</evidence>